<feature type="domain" description="SMC hinge" evidence="8">
    <location>
        <begin position="526"/>
        <end position="642"/>
    </location>
</feature>
<dbReference type="SUPFAM" id="SSF52540">
    <property type="entry name" value="P-loop containing nucleoside triphosphate hydrolases"/>
    <property type="match status" value="1"/>
</dbReference>
<dbReference type="Pfam" id="PF06470">
    <property type="entry name" value="SMC_hinge"/>
    <property type="match status" value="1"/>
</dbReference>
<evidence type="ECO:0000256" key="3">
    <source>
        <dbReference type="ARBA" id="ARBA00022840"/>
    </source>
</evidence>
<dbReference type="PIRSF" id="PIRSF005719">
    <property type="entry name" value="SMC"/>
    <property type="match status" value="1"/>
</dbReference>
<dbReference type="InterPro" id="IPR027417">
    <property type="entry name" value="P-loop_NTPase"/>
</dbReference>
<dbReference type="SUPFAM" id="SSF75553">
    <property type="entry name" value="Smc hinge domain"/>
    <property type="match status" value="1"/>
</dbReference>
<dbReference type="Gene3D" id="1.20.1060.20">
    <property type="match status" value="1"/>
</dbReference>
<comment type="caution">
    <text evidence="9">The sequence shown here is derived from an EMBL/GenBank/DDBJ whole genome shotgun (WGS) entry which is preliminary data.</text>
</comment>
<dbReference type="Gene3D" id="3.30.70.1620">
    <property type="match status" value="1"/>
</dbReference>
<dbReference type="Pfam" id="PF02463">
    <property type="entry name" value="SMC_N"/>
    <property type="match status" value="1"/>
</dbReference>
<dbReference type="SMART" id="SM00968">
    <property type="entry name" value="SMC_hinge"/>
    <property type="match status" value="1"/>
</dbReference>
<name>A0ABV1ECD5_9FIRM</name>
<comment type="function">
    <text evidence="6">Required for chromosome condensation and partitioning.</text>
</comment>
<keyword evidence="1 6" id="KW-0963">Cytoplasm</keyword>
<feature type="region of interest" description="Disordered" evidence="7">
    <location>
        <begin position="883"/>
        <end position="920"/>
    </location>
</feature>
<feature type="coiled-coil region" evidence="6">
    <location>
        <begin position="170"/>
        <end position="278"/>
    </location>
</feature>
<keyword evidence="5 6" id="KW-0238">DNA-binding</keyword>
<evidence type="ECO:0000256" key="5">
    <source>
        <dbReference type="ARBA" id="ARBA00023125"/>
    </source>
</evidence>
<evidence type="ECO:0000313" key="10">
    <source>
        <dbReference type="Proteomes" id="UP001464378"/>
    </source>
</evidence>
<feature type="compositionally biased region" description="Basic and acidic residues" evidence="7">
    <location>
        <begin position="909"/>
        <end position="920"/>
    </location>
</feature>
<keyword evidence="4 6" id="KW-0175">Coiled coil</keyword>
<evidence type="ECO:0000256" key="4">
    <source>
        <dbReference type="ARBA" id="ARBA00023054"/>
    </source>
</evidence>
<comment type="domain">
    <text evidence="6">Contains large globular domains required for ATP hydrolysis at each terminus and a third globular domain forming a flexible hinge near the middle of the molecule. These domains are separated by coiled-coil structures.</text>
</comment>
<feature type="binding site" evidence="6">
    <location>
        <begin position="35"/>
        <end position="42"/>
    </location>
    <ligand>
        <name>ATP</name>
        <dbReference type="ChEBI" id="CHEBI:30616"/>
    </ligand>
</feature>
<comment type="subunit">
    <text evidence="6">Homodimer.</text>
</comment>
<dbReference type="CDD" id="cd03278">
    <property type="entry name" value="ABC_SMC_barmotin"/>
    <property type="match status" value="2"/>
</dbReference>
<dbReference type="NCBIfam" id="TIGR02168">
    <property type="entry name" value="SMC_prok_B"/>
    <property type="match status" value="1"/>
</dbReference>
<dbReference type="PANTHER" id="PTHR43977">
    <property type="entry name" value="STRUCTURAL MAINTENANCE OF CHROMOSOMES PROTEIN 3"/>
    <property type="match status" value="1"/>
</dbReference>
<dbReference type="InterPro" id="IPR010935">
    <property type="entry name" value="SMC_hinge"/>
</dbReference>
<dbReference type="RefSeq" id="WP_349232318.1">
    <property type="nucleotide sequence ID" value="NZ_JBBMFK010000026.1"/>
</dbReference>
<dbReference type="EMBL" id="JBBMFK010000026">
    <property type="protein sequence ID" value="MEQ2444509.1"/>
    <property type="molecule type" value="Genomic_DNA"/>
</dbReference>
<evidence type="ECO:0000256" key="1">
    <source>
        <dbReference type="ARBA" id="ARBA00022490"/>
    </source>
</evidence>
<dbReference type="HAMAP" id="MF_01894">
    <property type="entry name" value="Smc_prok"/>
    <property type="match status" value="1"/>
</dbReference>
<evidence type="ECO:0000313" key="9">
    <source>
        <dbReference type="EMBL" id="MEQ2444509.1"/>
    </source>
</evidence>
<dbReference type="InterPro" id="IPR024704">
    <property type="entry name" value="SMC"/>
</dbReference>
<dbReference type="Proteomes" id="UP001464378">
    <property type="component" value="Unassembled WGS sequence"/>
</dbReference>
<keyword evidence="3 6" id="KW-0067">ATP-binding</keyword>
<sequence>MPDLYLKALEIQGFKSFPDKTVLTFGEDITAIVGPNGSGKSNISDAIRWVMGEQSTRALRGGKMEDVIFGGTAKRKQLGFAEVSLVLDNSEHFFDLEESEVMVTRRYYRSGESEYYINRRSVRLKDVNELFMDTGLGREGYSIIGQGKIDEILSVKSGDRREIFEEAAGISRYRHRKEEAEHKLTRTDENLVRINDKLDELELQVEPLRAQSEKARKYLLLRDELRGLEISVWLDQLEKIRAAAIKTLNDYENAVRQKDEAQRQLEVLYAAAEGYAAQMREKDVEAEHIRFEMMQREADANLCDNAIAVLKANIQNNLENSGRLQEELAAQEGRDDSIGAQIEERRSRIRSIIEEADALRASLADYQNQSEEAVRSAGTLAAEMEALRQKEAVESASASEAKALLSALAAAAQELMDRDEAVRQELSAAEERLTAVQAEEKAARAELEQAREDRDALKNVISGYALRLESRSRKAKETQDRHVKLQMEENAVKSRIHMLRDMEKAYEGYSKAIKVVMGEAQRGQLRGIHGPVAGLLHVEDQYTVAIEIALGAAMQNIVVDSEEAGKAAIQCLKRRDGGRCTFLPLTSIRPSEFRDRSVEREPGFVGMADRLVRFEPAYEKVFSNLLGRVVIAEDMDRAIAMARKYSYRFRIVTLDGQLLNPGGSMTGGSASRSAGILSRANELERLNTQLTGVQDALAQAAKTLDEARREAAVAQYEVETAQAQQRTHEDTILKLEERCGHYATQLAELRRQQESQRAELKQLEQRAAQTEADTAAARSRIEALEGSAAALRTEADAKAEGQSRLQEQVSAIGEQIAGLNMKLAGLEAEQEASQKALEELEDLRRDMAGDREQRARMIADLKAKNDDLNAQILDQERQLQTIREENQGRNQDIQRLNSEKLALEGQRNQADRESRDKNTELLAMEREVSVLEQKKLSSSMEEKGILDKLWETYELSHEAARQQRVELESVPKAQRRIGELKKSISGLGNINLDAIDEFQRINERYTYLKDQRDDVQKSKKELEGIIADITAEMKSIFSNRFSIINQAFGETFQALFGGGRAALELEDPDDILNCGIEIRVQPPGKALKIISLLSGGEKAFVAIALYFAILKVSPTPFCVMDEIEAALDDANVVRFAHYLRQMSDRTQFIVITHRRGTMEEADVLYGVTMQEQGVSRILTINLNDVERELNIK</sequence>
<keyword evidence="10" id="KW-1185">Reference proteome</keyword>
<evidence type="ECO:0000256" key="7">
    <source>
        <dbReference type="SAM" id="MobiDB-lite"/>
    </source>
</evidence>
<feature type="coiled-coil region" evidence="6">
    <location>
        <begin position="349"/>
        <end position="467"/>
    </location>
</feature>
<reference evidence="9 10" key="1">
    <citation type="submission" date="2024-03" db="EMBL/GenBank/DDBJ databases">
        <title>Human intestinal bacterial collection.</title>
        <authorList>
            <person name="Pauvert C."/>
            <person name="Hitch T.C.A."/>
            <person name="Clavel T."/>
        </authorList>
    </citation>
    <scope>NUCLEOTIDE SEQUENCE [LARGE SCALE GENOMIC DNA]</scope>
    <source>
        <strain evidence="9 10">CLA-AP-H29</strain>
    </source>
</reference>
<keyword evidence="2 6" id="KW-0547">Nucleotide-binding</keyword>
<comment type="subcellular location">
    <subcellularLocation>
        <location evidence="6">Cytoplasm</location>
    </subcellularLocation>
</comment>
<dbReference type="InterPro" id="IPR036277">
    <property type="entry name" value="SMC_hinge_sf"/>
</dbReference>
<dbReference type="InterPro" id="IPR011890">
    <property type="entry name" value="SMC_prok"/>
</dbReference>
<dbReference type="Gene3D" id="6.10.140.1720">
    <property type="match status" value="1"/>
</dbReference>
<feature type="coiled-coil region" evidence="6">
    <location>
        <begin position="683"/>
        <end position="780"/>
    </location>
</feature>
<accession>A0ABV1ECD5</accession>
<dbReference type="InterPro" id="IPR003395">
    <property type="entry name" value="RecF/RecN/SMC_N"/>
</dbReference>
<gene>
    <name evidence="6 9" type="primary">smc</name>
    <name evidence="9" type="ORF">WMO64_13665</name>
</gene>
<proteinExistence type="inferred from homology"/>
<dbReference type="Gene3D" id="3.40.50.300">
    <property type="entry name" value="P-loop containing nucleotide triphosphate hydrolases"/>
    <property type="match status" value="2"/>
</dbReference>
<comment type="similarity">
    <text evidence="6">Belongs to the SMC family.</text>
</comment>
<evidence type="ECO:0000256" key="2">
    <source>
        <dbReference type="ARBA" id="ARBA00022741"/>
    </source>
</evidence>
<organism evidence="9 10">
    <name type="scientific">Pseudoflavonifractor intestinihominis</name>
    <dbReference type="NCBI Taxonomy" id="3133171"/>
    <lineage>
        <taxon>Bacteria</taxon>
        <taxon>Bacillati</taxon>
        <taxon>Bacillota</taxon>
        <taxon>Clostridia</taxon>
        <taxon>Eubacteriales</taxon>
        <taxon>Oscillospiraceae</taxon>
        <taxon>Pseudoflavonifractor</taxon>
    </lineage>
</organism>
<evidence type="ECO:0000256" key="6">
    <source>
        <dbReference type="HAMAP-Rule" id="MF_01894"/>
    </source>
</evidence>
<protein>
    <recommendedName>
        <fullName evidence="6">Chromosome partition protein Smc</fullName>
    </recommendedName>
</protein>
<dbReference type="Gene3D" id="1.10.287.1490">
    <property type="match status" value="1"/>
</dbReference>
<evidence type="ECO:0000259" key="8">
    <source>
        <dbReference type="SMART" id="SM00968"/>
    </source>
</evidence>